<keyword evidence="2" id="KW-1185">Reference proteome</keyword>
<reference evidence="2" key="1">
    <citation type="journal article" date="2019" name="Int. J. Syst. Evol. Microbiol.">
        <title>The Global Catalogue of Microorganisms (GCM) 10K type strain sequencing project: providing services to taxonomists for standard genome sequencing and annotation.</title>
        <authorList>
            <consortium name="The Broad Institute Genomics Platform"/>
            <consortium name="The Broad Institute Genome Sequencing Center for Infectious Disease"/>
            <person name="Wu L."/>
            <person name="Ma J."/>
        </authorList>
    </citation>
    <scope>NUCLEOTIDE SEQUENCE [LARGE SCALE GENOMIC DNA]</scope>
    <source>
        <strain evidence="2">JCM 31486</strain>
    </source>
</reference>
<gene>
    <name evidence="1" type="ORF">ACFQ1S_02900</name>
</gene>
<protein>
    <submittedName>
        <fullName evidence="1">Uncharacterized protein</fullName>
    </submittedName>
</protein>
<name>A0ABW3M3Z7_9PSEU</name>
<dbReference type="EMBL" id="JBHTIS010000087">
    <property type="protein sequence ID" value="MFD1044615.1"/>
    <property type="molecule type" value="Genomic_DNA"/>
</dbReference>
<dbReference type="Proteomes" id="UP001597045">
    <property type="component" value="Unassembled WGS sequence"/>
</dbReference>
<sequence>MNGPDLPTPDELFDIDTWRHRWPTGTEKAELYAGILVFSGQFDQRDVTIAERTYPGRRVVLNDGGGIEVHPAGENPARSIFETFAEQVAQLRESENRASTTPPAST</sequence>
<accession>A0ABW3M3Z7</accession>
<evidence type="ECO:0000313" key="1">
    <source>
        <dbReference type="EMBL" id="MFD1044615.1"/>
    </source>
</evidence>
<organism evidence="1 2">
    <name type="scientific">Kibdelosporangium lantanae</name>
    <dbReference type="NCBI Taxonomy" id="1497396"/>
    <lineage>
        <taxon>Bacteria</taxon>
        <taxon>Bacillati</taxon>
        <taxon>Actinomycetota</taxon>
        <taxon>Actinomycetes</taxon>
        <taxon>Pseudonocardiales</taxon>
        <taxon>Pseudonocardiaceae</taxon>
        <taxon>Kibdelosporangium</taxon>
    </lineage>
</organism>
<comment type="caution">
    <text evidence="1">The sequence shown here is derived from an EMBL/GenBank/DDBJ whole genome shotgun (WGS) entry which is preliminary data.</text>
</comment>
<evidence type="ECO:0000313" key="2">
    <source>
        <dbReference type="Proteomes" id="UP001597045"/>
    </source>
</evidence>
<proteinExistence type="predicted"/>